<dbReference type="AlphaFoldDB" id="A0AA37FDI1"/>
<proteinExistence type="predicted"/>
<dbReference type="CDD" id="cd00093">
    <property type="entry name" value="HTH_XRE"/>
    <property type="match status" value="1"/>
</dbReference>
<dbReference type="GO" id="GO:0003677">
    <property type="term" value="F:DNA binding"/>
    <property type="evidence" value="ECO:0007669"/>
    <property type="project" value="InterPro"/>
</dbReference>
<dbReference type="EMBL" id="BNDZ01000005">
    <property type="protein sequence ID" value="GHI47209.1"/>
    <property type="molecule type" value="Genomic_DNA"/>
</dbReference>
<reference evidence="1" key="1">
    <citation type="submission" date="2022-09" db="EMBL/GenBank/DDBJ databases">
        <title>Whole genome shotgun sequence of Streptomyces albidoflavus NBRC 12854.</title>
        <authorList>
            <person name="Komaki H."/>
            <person name="Tamura T."/>
        </authorList>
    </citation>
    <scope>NUCLEOTIDE SEQUENCE</scope>
    <source>
        <strain evidence="1">NBRC 12854</strain>
    </source>
</reference>
<accession>A0AA37FDI1</accession>
<dbReference type="Gene3D" id="1.10.260.40">
    <property type="entry name" value="lambda repressor-like DNA-binding domains"/>
    <property type="match status" value="1"/>
</dbReference>
<sequence>MGDALNSALRSAIADAGLSPRQLALSIGVTSKTVERWLADSGLRPHARNRDDACRALGVDEDMIWPQAVKDRIKSGHDRELVQSYPYRSACPSTVWADLIDSAGEELFFAGYTNYFLWTQVPAFADTLRRKAAEGCRVRFLLGDPAGQVTREREVVEDVALSVSTRIRITLENLDRLGKLDGLETRFSAPEDATNHVSLSVFRFDHEALVTPHLARLVGHDSPLLHLRRQEEKGMFERFSEHAEELWRTAVPLPTR</sequence>
<gene>
    <name evidence="1" type="ORF">ScoT_33830</name>
</gene>
<protein>
    <submittedName>
        <fullName evidence="1">Transcriptional regulator</fullName>
    </submittedName>
</protein>
<dbReference type="Proteomes" id="UP001051844">
    <property type="component" value="Unassembled WGS sequence"/>
</dbReference>
<dbReference type="SUPFAM" id="SSF56024">
    <property type="entry name" value="Phospholipase D/nuclease"/>
    <property type="match status" value="1"/>
</dbReference>
<dbReference type="InterPro" id="IPR010982">
    <property type="entry name" value="Lambda_DNA-bd_dom_sf"/>
</dbReference>
<evidence type="ECO:0000313" key="2">
    <source>
        <dbReference type="Proteomes" id="UP001051844"/>
    </source>
</evidence>
<comment type="caution">
    <text evidence="1">The sequence shown here is derived from an EMBL/GenBank/DDBJ whole genome shotgun (WGS) entry which is preliminary data.</text>
</comment>
<dbReference type="InterPro" id="IPR001387">
    <property type="entry name" value="Cro/C1-type_HTH"/>
</dbReference>
<organism evidence="1 2">
    <name type="scientific">Streptomyces albidoflavus</name>
    <dbReference type="NCBI Taxonomy" id="1886"/>
    <lineage>
        <taxon>Bacteria</taxon>
        <taxon>Bacillati</taxon>
        <taxon>Actinomycetota</taxon>
        <taxon>Actinomycetes</taxon>
        <taxon>Kitasatosporales</taxon>
        <taxon>Streptomycetaceae</taxon>
        <taxon>Streptomyces</taxon>
        <taxon>Streptomyces albidoflavus group</taxon>
    </lineage>
</organism>
<name>A0AA37FDI1_9ACTN</name>
<evidence type="ECO:0000313" key="1">
    <source>
        <dbReference type="EMBL" id="GHI47209.1"/>
    </source>
</evidence>